<keyword evidence="4" id="KW-1185">Reference proteome</keyword>
<evidence type="ECO:0000313" key="4">
    <source>
        <dbReference type="Proteomes" id="UP001165063"/>
    </source>
</evidence>
<comment type="caution">
    <text evidence="3">The sequence shown here is derived from an EMBL/GenBank/DDBJ whole genome shotgun (WGS) entry which is preliminary data.</text>
</comment>
<gene>
    <name evidence="3" type="ORF">Amon01_000334600</name>
</gene>
<feature type="compositionally biased region" description="Low complexity" evidence="1">
    <location>
        <begin position="154"/>
        <end position="175"/>
    </location>
</feature>
<dbReference type="OrthoDB" id="3565477at2759"/>
<reference evidence="3" key="1">
    <citation type="submission" date="2023-04" db="EMBL/GenBank/DDBJ databases">
        <title>Ambrosiozyma monospora NBRC 1965.</title>
        <authorList>
            <person name="Ichikawa N."/>
            <person name="Sato H."/>
            <person name="Tonouchi N."/>
        </authorList>
    </citation>
    <scope>NUCLEOTIDE SEQUENCE</scope>
    <source>
        <strain evidence="3">NBRC 1965</strain>
    </source>
</reference>
<feature type="chain" id="PRO_5040937857" evidence="2">
    <location>
        <begin position="17"/>
        <end position="255"/>
    </location>
</feature>
<name>A0A9W6YRB2_AMBMO</name>
<feature type="region of interest" description="Disordered" evidence="1">
    <location>
        <begin position="112"/>
        <end position="175"/>
    </location>
</feature>
<sequence length="255" mass="25364">MQFSTSVLFFVASSMAYVTEVYETKTEQSTTLATITSCGPEVTNCPYRDVTSTTSTPVVQASQPPVVCNGENCPPSAAGTTATPATPCNGENCPPSAADCRYYHSSYSSSTTTPCNGKNCPPSATTPVTPPAAGTTTPAQPTTPTTPCNGENCPPSAGTTTPATPAQPTTLVTKPVTSTTPAVPCNGANCPAAGASSKPTTTATPACNGANCPSTGKNGTEISSVSVSVYEGAAVVNGVNFMAGAFGLAVGALLL</sequence>
<dbReference type="EMBL" id="BSXU01001379">
    <property type="protein sequence ID" value="GMG26814.1"/>
    <property type="molecule type" value="Genomic_DNA"/>
</dbReference>
<feature type="signal peptide" evidence="2">
    <location>
        <begin position="1"/>
        <end position="16"/>
    </location>
</feature>
<evidence type="ECO:0000256" key="2">
    <source>
        <dbReference type="SAM" id="SignalP"/>
    </source>
</evidence>
<dbReference type="Proteomes" id="UP001165063">
    <property type="component" value="Unassembled WGS sequence"/>
</dbReference>
<dbReference type="AlphaFoldDB" id="A0A9W6YRB2"/>
<keyword evidence="2" id="KW-0732">Signal</keyword>
<protein>
    <submittedName>
        <fullName evidence="3">Unnamed protein product</fullName>
    </submittedName>
</protein>
<proteinExistence type="predicted"/>
<evidence type="ECO:0000313" key="3">
    <source>
        <dbReference type="EMBL" id="GMG26814.1"/>
    </source>
</evidence>
<feature type="compositionally biased region" description="Low complexity" evidence="1">
    <location>
        <begin position="121"/>
        <end position="147"/>
    </location>
</feature>
<evidence type="ECO:0000256" key="1">
    <source>
        <dbReference type="SAM" id="MobiDB-lite"/>
    </source>
</evidence>
<accession>A0A9W6YRB2</accession>
<organism evidence="3 4">
    <name type="scientific">Ambrosiozyma monospora</name>
    <name type="common">Yeast</name>
    <name type="synonym">Endomycopsis monosporus</name>
    <dbReference type="NCBI Taxonomy" id="43982"/>
    <lineage>
        <taxon>Eukaryota</taxon>
        <taxon>Fungi</taxon>
        <taxon>Dikarya</taxon>
        <taxon>Ascomycota</taxon>
        <taxon>Saccharomycotina</taxon>
        <taxon>Pichiomycetes</taxon>
        <taxon>Pichiales</taxon>
        <taxon>Pichiaceae</taxon>
        <taxon>Ambrosiozyma</taxon>
    </lineage>
</organism>